<proteinExistence type="predicted"/>
<evidence type="ECO:0000256" key="5">
    <source>
        <dbReference type="SAM" id="Phobius"/>
    </source>
</evidence>
<keyword evidence="2 5" id="KW-0812">Transmembrane</keyword>
<evidence type="ECO:0000256" key="3">
    <source>
        <dbReference type="ARBA" id="ARBA00022989"/>
    </source>
</evidence>
<dbReference type="EMBL" id="FUZQ01000003">
    <property type="protein sequence ID" value="SKC59609.1"/>
    <property type="molecule type" value="Genomic_DNA"/>
</dbReference>
<dbReference type="Pfam" id="PF02656">
    <property type="entry name" value="DUF202"/>
    <property type="match status" value="1"/>
</dbReference>
<feature type="transmembrane region" description="Helical" evidence="5">
    <location>
        <begin position="50"/>
        <end position="71"/>
    </location>
</feature>
<evidence type="ECO:0000256" key="2">
    <source>
        <dbReference type="ARBA" id="ARBA00022692"/>
    </source>
</evidence>
<gene>
    <name evidence="7" type="ORF">SAMN04324258_1909</name>
</gene>
<keyword evidence="3 5" id="KW-1133">Transmembrane helix</keyword>
<evidence type="ECO:0000256" key="4">
    <source>
        <dbReference type="ARBA" id="ARBA00023136"/>
    </source>
</evidence>
<dbReference type="AlphaFoldDB" id="A0A1T5K816"/>
<name>A0A1T5K816_9MICO</name>
<evidence type="ECO:0000313" key="7">
    <source>
        <dbReference type="EMBL" id="SKC59609.1"/>
    </source>
</evidence>
<feature type="domain" description="DUF202" evidence="6">
    <location>
        <begin position="14"/>
        <end position="79"/>
    </location>
</feature>
<evidence type="ECO:0000259" key="6">
    <source>
        <dbReference type="Pfam" id="PF02656"/>
    </source>
</evidence>
<sequence length="116" mass="12651">MTDRPPPLVGPERDRGLQAERTALAWRRTLLSFTAACAVAWQTLPGVDGATSFLLAAAVGLVLTPPLWWFAQRHARHTHRHLDTAEPRLRHGRRIVLMCAGTALLGLGGLVAVVVF</sequence>
<evidence type="ECO:0000256" key="1">
    <source>
        <dbReference type="ARBA" id="ARBA00004127"/>
    </source>
</evidence>
<dbReference type="Proteomes" id="UP000189777">
    <property type="component" value="Unassembled WGS sequence"/>
</dbReference>
<keyword evidence="4 5" id="KW-0472">Membrane</keyword>
<reference evidence="7 8" key="1">
    <citation type="submission" date="2017-02" db="EMBL/GenBank/DDBJ databases">
        <authorList>
            <person name="Peterson S.W."/>
        </authorList>
    </citation>
    <scope>NUCLEOTIDE SEQUENCE [LARGE SCALE GENOMIC DNA]</scope>
    <source>
        <strain evidence="7 8">DSM 21481</strain>
    </source>
</reference>
<evidence type="ECO:0000313" key="8">
    <source>
        <dbReference type="Proteomes" id="UP000189777"/>
    </source>
</evidence>
<accession>A0A1T5K816</accession>
<organism evidence="7 8">
    <name type="scientific">Krasilnikoviella flava</name>
    <dbReference type="NCBI Taxonomy" id="526729"/>
    <lineage>
        <taxon>Bacteria</taxon>
        <taxon>Bacillati</taxon>
        <taxon>Actinomycetota</taxon>
        <taxon>Actinomycetes</taxon>
        <taxon>Micrococcales</taxon>
        <taxon>Promicromonosporaceae</taxon>
        <taxon>Krasilnikoviella</taxon>
    </lineage>
</organism>
<dbReference type="InterPro" id="IPR003807">
    <property type="entry name" value="DUF202"/>
</dbReference>
<protein>
    <submittedName>
        <fullName evidence="7">Putative membrane protein</fullName>
    </submittedName>
</protein>
<dbReference type="STRING" id="526729.SAMN04324258_1909"/>
<feature type="transmembrane region" description="Helical" evidence="5">
    <location>
        <begin position="95"/>
        <end position="115"/>
    </location>
</feature>
<dbReference type="RefSeq" id="WP_079573823.1">
    <property type="nucleotide sequence ID" value="NZ_FUZQ01000003.1"/>
</dbReference>
<dbReference type="GO" id="GO:0012505">
    <property type="term" value="C:endomembrane system"/>
    <property type="evidence" value="ECO:0007669"/>
    <property type="project" value="UniProtKB-SubCell"/>
</dbReference>
<comment type="subcellular location">
    <subcellularLocation>
        <location evidence="1">Endomembrane system</location>
        <topology evidence="1">Multi-pass membrane protein</topology>
    </subcellularLocation>
</comment>
<keyword evidence="8" id="KW-1185">Reference proteome</keyword>
<dbReference type="OrthoDB" id="3701077at2"/>